<evidence type="ECO:0000256" key="1">
    <source>
        <dbReference type="ARBA" id="ARBA00004651"/>
    </source>
</evidence>
<dbReference type="GO" id="GO:0005886">
    <property type="term" value="C:plasma membrane"/>
    <property type="evidence" value="ECO:0007669"/>
    <property type="project" value="UniProtKB-SubCell"/>
</dbReference>
<feature type="transmembrane region" description="Helical" evidence="6">
    <location>
        <begin position="43"/>
        <end position="66"/>
    </location>
</feature>
<name>A0A7C3UVY1_UNCW3</name>
<feature type="transmembrane region" description="Helical" evidence="6">
    <location>
        <begin position="230"/>
        <end position="252"/>
    </location>
</feature>
<feature type="transmembrane region" description="Helical" evidence="6">
    <location>
        <begin position="259"/>
        <end position="277"/>
    </location>
</feature>
<evidence type="ECO:0000256" key="6">
    <source>
        <dbReference type="SAM" id="Phobius"/>
    </source>
</evidence>
<keyword evidence="5 6" id="KW-0472">Membrane</keyword>
<evidence type="ECO:0008006" key="8">
    <source>
        <dbReference type="Google" id="ProtNLM"/>
    </source>
</evidence>
<organism evidence="7">
    <name type="scientific">candidate division WOR-3 bacterium</name>
    <dbReference type="NCBI Taxonomy" id="2052148"/>
    <lineage>
        <taxon>Bacteria</taxon>
        <taxon>Bacteria division WOR-3</taxon>
    </lineage>
</organism>
<reference evidence="7" key="1">
    <citation type="journal article" date="2020" name="mSystems">
        <title>Genome- and Community-Level Interaction Insights into Carbon Utilization and Element Cycling Functions of Hydrothermarchaeota in Hydrothermal Sediment.</title>
        <authorList>
            <person name="Zhou Z."/>
            <person name="Liu Y."/>
            <person name="Xu W."/>
            <person name="Pan J."/>
            <person name="Luo Z.H."/>
            <person name="Li M."/>
        </authorList>
    </citation>
    <scope>NUCLEOTIDE SEQUENCE [LARGE SCALE GENOMIC DNA]</scope>
    <source>
        <strain evidence="7">SpSt-906</strain>
    </source>
</reference>
<keyword evidence="4 6" id="KW-1133">Transmembrane helix</keyword>
<proteinExistence type="predicted"/>
<comment type="caution">
    <text evidence="7">The sequence shown here is derived from an EMBL/GenBank/DDBJ whole genome shotgun (WGS) entry which is preliminary data.</text>
</comment>
<comment type="subcellular location">
    <subcellularLocation>
        <location evidence="1">Cell membrane</location>
        <topology evidence="1">Multi-pass membrane protein</topology>
    </subcellularLocation>
</comment>
<dbReference type="EMBL" id="DTMQ01000011">
    <property type="protein sequence ID" value="HGE98781.1"/>
    <property type="molecule type" value="Genomic_DNA"/>
</dbReference>
<evidence type="ECO:0000313" key="7">
    <source>
        <dbReference type="EMBL" id="HGE98781.1"/>
    </source>
</evidence>
<dbReference type="Pfam" id="PF03706">
    <property type="entry name" value="LPG_synthase_TM"/>
    <property type="match status" value="1"/>
</dbReference>
<sequence length="311" mass="35624">MMFRVSLFLRRLVTFAIIFLIFYFLIRSIIANWQKIDFSQIRFSFSVLGVSLFFLIASSFLGNFAWCSNLRYLGARIDYFQGLRIIGISQMGKYIPGKVWSVGGRIILAKRYNIPEVITSTAILIETISVSLSALVLFLVSLSFFGKSLPQRFYLSFIFIPLSLFFLHPKILKKFLILGGKILKREMKVPEMKIGSLLLIYLIYFVSWLVHTMGFFFLVRSIYPVAFTNLFGVMGSFSFAWVSSAFVIFLPAGFGVREGVLAFLLRFFLPLPIAALMSFLGRLWTTLGELVILLLALLLRSDYEKREEGRS</sequence>
<evidence type="ECO:0000256" key="2">
    <source>
        <dbReference type="ARBA" id="ARBA00022475"/>
    </source>
</evidence>
<evidence type="ECO:0000256" key="5">
    <source>
        <dbReference type="ARBA" id="ARBA00023136"/>
    </source>
</evidence>
<feature type="transmembrane region" description="Helical" evidence="6">
    <location>
        <begin position="117"/>
        <end position="141"/>
    </location>
</feature>
<accession>A0A7C3UVY1</accession>
<feature type="transmembrane region" description="Helical" evidence="6">
    <location>
        <begin position="194"/>
        <end position="218"/>
    </location>
</feature>
<dbReference type="InterPro" id="IPR022791">
    <property type="entry name" value="L-PG_synthase/AglD"/>
</dbReference>
<protein>
    <recommendedName>
        <fullName evidence="8">Flippase-like domain-containing protein</fullName>
    </recommendedName>
</protein>
<feature type="transmembrane region" description="Helical" evidence="6">
    <location>
        <begin position="12"/>
        <end position="31"/>
    </location>
</feature>
<evidence type="ECO:0000256" key="4">
    <source>
        <dbReference type="ARBA" id="ARBA00022989"/>
    </source>
</evidence>
<dbReference type="AlphaFoldDB" id="A0A7C3UVY1"/>
<gene>
    <name evidence="7" type="ORF">ENX07_01745</name>
</gene>
<keyword evidence="2" id="KW-1003">Cell membrane</keyword>
<feature type="transmembrane region" description="Helical" evidence="6">
    <location>
        <begin position="153"/>
        <end position="173"/>
    </location>
</feature>
<evidence type="ECO:0000256" key="3">
    <source>
        <dbReference type="ARBA" id="ARBA00022692"/>
    </source>
</evidence>
<keyword evidence="3 6" id="KW-0812">Transmembrane</keyword>